<evidence type="ECO:0000256" key="1">
    <source>
        <dbReference type="SAM" id="MobiDB-lite"/>
    </source>
</evidence>
<name>A0A7S0DFH7_9EUKA</name>
<feature type="region of interest" description="Disordered" evidence="1">
    <location>
        <begin position="423"/>
        <end position="517"/>
    </location>
</feature>
<dbReference type="AlphaFoldDB" id="A0A7S0DFH7"/>
<dbReference type="EMBL" id="HBEM01017950">
    <property type="protein sequence ID" value="CAD8453311.1"/>
    <property type="molecule type" value="Transcribed_RNA"/>
</dbReference>
<dbReference type="Pfam" id="PF04818">
    <property type="entry name" value="CID"/>
    <property type="match status" value="1"/>
</dbReference>
<dbReference type="PANTHER" id="PTHR15921:SF3">
    <property type="entry name" value="PRE-MRNA CLEAVAGE COMPLEX 2 PROTEIN PCF11"/>
    <property type="match status" value="1"/>
</dbReference>
<evidence type="ECO:0000313" key="3">
    <source>
        <dbReference type="EMBL" id="CAD8453311.1"/>
    </source>
</evidence>
<dbReference type="InterPro" id="IPR008942">
    <property type="entry name" value="ENTH_VHS"/>
</dbReference>
<organism evidence="3">
    <name type="scientific">Amorphochlora amoebiformis</name>
    <dbReference type="NCBI Taxonomy" id="1561963"/>
    <lineage>
        <taxon>Eukaryota</taxon>
        <taxon>Sar</taxon>
        <taxon>Rhizaria</taxon>
        <taxon>Cercozoa</taxon>
        <taxon>Chlorarachniophyceae</taxon>
        <taxon>Amorphochlora</taxon>
    </lineage>
</organism>
<dbReference type="InterPro" id="IPR013087">
    <property type="entry name" value="Znf_C2H2_type"/>
</dbReference>
<dbReference type="GO" id="GO:0005737">
    <property type="term" value="C:cytoplasm"/>
    <property type="evidence" value="ECO:0007669"/>
    <property type="project" value="TreeGrafter"/>
</dbReference>
<gene>
    <name evidence="3" type="ORF">LAMO00422_LOCUS12251</name>
</gene>
<sequence length="517" mass="59364">MRRGETPSQFFKRTFKFHLREITNARANIWNLTEIARLYVHYCPEVRAAIAETIKEEPNRRIPIVYLIDSIAKICGDPYVILFAPMVYEAFMSSYKLATDSVQRKLARVLSTWEQANLWRMETQRIRRVIGHPPTERKIMERKGPAESKMESVLEELERRYINSRPDLKPHFERIKKLAEQGVNIQQSVLQLTAAIGKKRKKRAVREAAKIPDTQRSGQLLTSLNKLLADGTTAQAAWGKSAVGNKPAELEPPKGDEWKRVWLKRRRNKVIRLMSMGQQCTTCGLRFTDEAAREAHLDRHFRINTRRKRQQGRVIAREWYMEIPEWASLEDPTLVETKALQLRESSEDEYEPKPVLKLIADETQKRCNQCDDVFEKRFDPEKDTYMYVNAVRVTPGDEKIPNQHWGRILCQACWDLYKNPPKKLDPPPLERDLSVPDNNPPNHANTKSPDPGSTGDSDQQTGIRKTESTEGKKVAEESEEGAIAKAEKMDVEGKTDEKMDVGGKAVSEKKVSESGGM</sequence>
<dbReference type="GO" id="GO:0003729">
    <property type="term" value="F:mRNA binding"/>
    <property type="evidence" value="ECO:0007669"/>
    <property type="project" value="InterPro"/>
</dbReference>
<dbReference type="PROSITE" id="PS00028">
    <property type="entry name" value="ZINC_FINGER_C2H2_1"/>
    <property type="match status" value="1"/>
</dbReference>
<feature type="compositionally biased region" description="Basic and acidic residues" evidence="1">
    <location>
        <begin position="485"/>
        <end position="517"/>
    </location>
</feature>
<accession>A0A7S0DFH7</accession>
<protein>
    <recommendedName>
        <fullName evidence="2">CID domain-containing protein</fullName>
    </recommendedName>
</protein>
<dbReference type="InterPro" id="IPR057242">
    <property type="entry name" value="PCFS4-like"/>
</dbReference>
<dbReference type="SUPFAM" id="SSF48464">
    <property type="entry name" value="ENTH/VHS domain"/>
    <property type="match status" value="1"/>
</dbReference>
<dbReference type="SMART" id="SM00582">
    <property type="entry name" value="RPR"/>
    <property type="match status" value="1"/>
</dbReference>
<feature type="compositionally biased region" description="Polar residues" evidence="1">
    <location>
        <begin position="454"/>
        <end position="463"/>
    </location>
</feature>
<dbReference type="GO" id="GO:0006369">
    <property type="term" value="P:termination of RNA polymerase II transcription"/>
    <property type="evidence" value="ECO:0007669"/>
    <property type="project" value="InterPro"/>
</dbReference>
<dbReference type="GO" id="GO:0000993">
    <property type="term" value="F:RNA polymerase II complex binding"/>
    <property type="evidence" value="ECO:0007669"/>
    <property type="project" value="InterPro"/>
</dbReference>
<dbReference type="Gene3D" id="1.25.40.90">
    <property type="match status" value="1"/>
</dbReference>
<feature type="compositionally biased region" description="Polar residues" evidence="1">
    <location>
        <begin position="436"/>
        <end position="448"/>
    </location>
</feature>
<dbReference type="InterPro" id="IPR045154">
    <property type="entry name" value="PCF11-like"/>
</dbReference>
<proteinExistence type="predicted"/>
<dbReference type="GO" id="GO:0005849">
    <property type="term" value="C:mRNA cleavage factor complex"/>
    <property type="evidence" value="ECO:0007669"/>
    <property type="project" value="TreeGrafter"/>
</dbReference>
<dbReference type="PROSITE" id="PS51391">
    <property type="entry name" value="CID"/>
    <property type="match status" value="1"/>
</dbReference>
<dbReference type="GO" id="GO:0031124">
    <property type="term" value="P:mRNA 3'-end processing"/>
    <property type="evidence" value="ECO:0007669"/>
    <property type="project" value="InterPro"/>
</dbReference>
<reference evidence="3" key="1">
    <citation type="submission" date="2021-01" db="EMBL/GenBank/DDBJ databases">
        <authorList>
            <person name="Corre E."/>
            <person name="Pelletier E."/>
            <person name="Niang G."/>
            <person name="Scheremetjew M."/>
            <person name="Finn R."/>
            <person name="Kale V."/>
            <person name="Holt S."/>
            <person name="Cochrane G."/>
            <person name="Meng A."/>
            <person name="Brown T."/>
            <person name="Cohen L."/>
        </authorList>
    </citation>
    <scope>NUCLEOTIDE SEQUENCE</scope>
    <source>
        <strain evidence="3">CCMP2058</strain>
    </source>
</reference>
<dbReference type="InterPro" id="IPR006569">
    <property type="entry name" value="CID_dom"/>
</dbReference>
<feature type="compositionally biased region" description="Basic and acidic residues" evidence="1">
    <location>
        <begin position="423"/>
        <end position="434"/>
    </location>
</feature>
<dbReference type="PANTHER" id="PTHR15921">
    <property type="entry name" value="PRE-MRNA CLEAVAGE COMPLEX II"/>
    <property type="match status" value="1"/>
</dbReference>
<feature type="domain" description="CID" evidence="2">
    <location>
        <begin position="7"/>
        <end position="146"/>
    </location>
</feature>
<feature type="compositionally biased region" description="Basic and acidic residues" evidence="1">
    <location>
        <begin position="464"/>
        <end position="476"/>
    </location>
</feature>
<evidence type="ECO:0000259" key="2">
    <source>
        <dbReference type="PROSITE" id="PS51391"/>
    </source>
</evidence>
<dbReference type="Pfam" id="PF23228">
    <property type="entry name" value="zf_PCFS4"/>
    <property type="match status" value="1"/>
</dbReference>